<keyword evidence="11" id="KW-1185">Reference proteome</keyword>
<dbReference type="GO" id="GO:0004784">
    <property type="term" value="F:superoxide dismutase activity"/>
    <property type="evidence" value="ECO:0007669"/>
    <property type="project" value="UniProtKB-EC"/>
</dbReference>
<dbReference type="InterPro" id="IPR036423">
    <property type="entry name" value="SOD-like_Cu/Zn_dom_sf"/>
</dbReference>
<dbReference type="InterPro" id="IPR018152">
    <property type="entry name" value="SOD_Cu/Zn_BS"/>
</dbReference>
<keyword evidence="4" id="KW-0049">Antioxidant</keyword>
<dbReference type="GO" id="GO:0005507">
    <property type="term" value="F:copper ion binding"/>
    <property type="evidence" value="ECO:0007669"/>
    <property type="project" value="InterPro"/>
</dbReference>
<dbReference type="PRINTS" id="PR00068">
    <property type="entry name" value="CUZNDISMTASE"/>
</dbReference>
<comment type="similarity">
    <text evidence="1 9">Belongs to the Cu-Zn superoxide dismutase family.</text>
</comment>
<dbReference type="Gene3D" id="2.60.40.200">
    <property type="entry name" value="Superoxide dismutase, copper/zinc binding domain"/>
    <property type="match status" value="1"/>
</dbReference>
<protein>
    <recommendedName>
        <fullName evidence="9">Superoxide dismutase [Cu-Zn]</fullName>
        <ecNumber evidence="9">1.15.1.1</ecNumber>
    </recommendedName>
</protein>
<reference evidence="12" key="1">
    <citation type="submission" date="2017-02" db="UniProtKB">
        <authorList>
            <consortium name="WormBaseParasite"/>
        </authorList>
    </citation>
    <scope>IDENTIFICATION</scope>
</reference>
<evidence type="ECO:0000256" key="7">
    <source>
        <dbReference type="ARBA" id="ARBA00023157"/>
    </source>
</evidence>
<dbReference type="STRING" id="1147741.A0A0R3RLM9"/>
<comment type="function">
    <text evidence="9">Destroys radicals which are normally produced within the cells and which are toxic to biological systems.</text>
</comment>
<organism evidence="11 12">
    <name type="scientific">Elaeophora elaphi</name>
    <dbReference type="NCBI Taxonomy" id="1147741"/>
    <lineage>
        <taxon>Eukaryota</taxon>
        <taxon>Metazoa</taxon>
        <taxon>Ecdysozoa</taxon>
        <taxon>Nematoda</taxon>
        <taxon>Chromadorea</taxon>
        <taxon>Rhabditida</taxon>
        <taxon>Spirurina</taxon>
        <taxon>Spiruromorpha</taxon>
        <taxon>Filarioidea</taxon>
        <taxon>Onchocercidae</taxon>
        <taxon>Elaeophora</taxon>
    </lineage>
</organism>
<dbReference type="Proteomes" id="UP000050640">
    <property type="component" value="Unplaced"/>
</dbReference>
<dbReference type="AlphaFoldDB" id="A0A0R3RLM9"/>
<evidence type="ECO:0000313" key="11">
    <source>
        <dbReference type="Proteomes" id="UP000050640"/>
    </source>
</evidence>
<evidence type="ECO:0000256" key="9">
    <source>
        <dbReference type="RuleBase" id="RU000393"/>
    </source>
</evidence>
<evidence type="ECO:0000256" key="3">
    <source>
        <dbReference type="ARBA" id="ARBA00022833"/>
    </source>
</evidence>
<dbReference type="CDD" id="cd00305">
    <property type="entry name" value="Cu-Zn_Superoxide_Dismutase"/>
    <property type="match status" value="1"/>
</dbReference>
<dbReference type="Pfam" id="PF00080">
    <property type="entry name" value="Sod_Cu"/>
    <property type="match status" value="1"/>
</dbReference>
<evidence type="ECO:0000313" key="12">
    <source>
        <dbReference type="WBParaSite" id="EEL_0000238801-mRNA-1"/>
    </source>
</evidence>
<dbReference type="FunFam" id="2.60.40.200:FF:000003">
    <property type="entry name" value="Superoxide dismutase [Cu-Zn], chloroplastic"/>
    <property type="match status" value="1"/>
</dbReference>
<keyword evidence="2 9" id="KW-0479">Metal-binding</keyword>
<evidence type="ECO:0000256" key="1">
    <source>
        <dbReference type="ARBA" id="ARBA00010457"/>
    </source>
</evidence>
<evidence type="ECO:0000259" key="10">
    <source>
        <dbReference type="Pfam" id="PF00080"/>
    </source>
</evidence>
<name>A0A0R3RLM9_9BILA</name>
<dbReference type="SUPFAM" id="SSF49329">
    <property type="entry name" value="Cu,Zn superoxide dismutase-like"/>
    <property type="match status" value="1"/>
</dbReference>
<dbReference type="PROSITE" id="PS00332">
    <property type="entry name" value="SOD_CU_ZN_2"/>
    <property type="match status" value="1"/>
</dbReference>
<sequence>MRAIAVLHGSTVNGVLHFQQVSKLRLARVYVDSRFYVSSLIYNGRCLRFVYQDNKSLPTIVSGEISGLTPGLHGFHIHQYGDQTNGCISAGPHFNPYNKTHGGPTDRMKHIGDLGNIQAGNDGIAHINFTADHIKLSGPVSIIGRSVVVHTKHDDFGKGVGELMEESLKTGNAGERIACGIVGIAAST</sequence>
<keyword evidence="6 9" id="KW-0186">Copper</keyword>
<comment type="cofactor">
    <cofactor evidence="9">
        <name>Cu cation</name>
        <dbReference type="ChEBI" id="CHEBI:23378"/>
    </cofactor>
    <text evidence="9">Binds 1 copper ion per subunit.</text>
</comment>
<evidence type="ECO:0000256" key="8">
    <source>
        <dbReference type="ARBA" id="ARBA00049204"/>
    </source>
</evidence>
<evidence type="ECO:0000256" key="4">
    <source>
        <dbReference type="ARBA" id="ARBA00022862"/>
    </source>
</evidence>
<evidence type="ECO:0000256" key="6">
    <source>
        <dbReference type="ARBA" id="ARBA00023008"/>
    </source>
</evidence>
<keyword evidence="7" id="KW-1015">Disulfide bond</keyword>
<dbReference type="InterPro" id="IPR001424">
    <property type="entry name" value="SOD_Cu_Zn_dom"/>
</dbReference>
<dbReference type="PANTHER" id="PTHR10003">
    <property type="entry name" value="SUPEROXIDE DISMUTASE CU-ZN -RELATED"/>
    <property type="match status" value="1"/>
</dbReference>
<dbReference type="PROSITE" id="PS00087">
    <property type="entry name" value="SOD_CU_ZN_1"/>
    <property type="match status" value="1"/>
</dbReference>
<comment type="catalytic activity">
    <reaction evidence="8 9">
        <text>2 superoxide + 2 H(+) = H2O2 + O2</text>
        <dbReference type="Rhea" id="RHEA:20696"/>
        <dbReference type="ChEBI" id="CHEBI:15378"/>
        <dbReference type="ChEBI" id="CHEBI:15379"/>
        <dbReference type="ChEBI" id="CHEBI:16240"/>
        <dbReference type="ChEBI" id="CHEBI:18421"/>
        <dbReference type="EC" id="1.15.1.1"/>
    </reaction>
</comment>
<dbReference type="EC" id="1.15.1.1" evidence="9"/>
<accession>A0A0R3RLM9</accession>
<dbReference type="InterPro" id="IPR024134">
    <property type="entry name" value="SOD_Cu/Zn_/chaperone"/>
</dbReference>
<evidence type="ECO:0000256" key="5">
    <source>
        <dbReference type="ARBA" id="ARBA00023002"/>
    </source>
</evidence>
<keyword evidence="5 9" id="KW-0560">Oxidoreductase</keyword>
<keyword evidence="3 9" id="KW-0862">Zinc</keyword>
<dbReference type="WBParaSite" id="EEL_0000238801-mRNA-1">
    <property type="protein sequence ID" value="EEL_0000238801-mRNA-1"/>
    <property type="gene ID" value="EEL_0000238801"/>
</dbReference>
<comment type="cofactor">
    <cofactor evidence="9">
        <name>Zn(2+)</name>
        <dbReference type="ChEBI" id="CHEBI:29105"/>
    </cofactor>
    <text evidence="9">Binds 1 zinc ion per subunit.</text>
</comment>
<evidence type="ECO:0000256" key="2">
    <source>
        <dbReference type="ARBA" id="ARBA00022723"/>
    </source>
</evidence>
<feature type="domain" description="Superoxide dismutase copper/zinc binding" evidence="10">
    <location>
        <begin position="49"/>
        <end position="182"/>
    </location>
</feature>
<proteinExistence type="inferred from homology"/>